<dbReference type="NCBIfam" id="TIGR03793">
    <property type="entry name" value="leader_NHLP"/>
    <property type="match status" value="1"/>
</dbReference>
<dbReference type="EMBL" id="JAALHA020000010">
    <property type="protein sequence ID" value="MDR9897026.1"/>
    <property type="molecule type" value="Genomic_DNA"/>
</dbReference>
<dbReference type="RefSeq" id="WP_208349252.1">
    <property type="nucleotide sequence ID" value="NZ_JAALHA020000010.1"/>
</dbReference>
<proteinExistence type="predicted"/>
<dbReference type="GO" id="GO:0003824">
    <property type="term" value="F:catalytic activity"/>
    <property type="evidence" value="ECO:0007669"/>
    <property type="project" value="InterPro"/>
</dbReference>
<organism evidence="1 2">
    <name type="scientific">Aetokthonos hydrillicola Thurmond2011</name>
    <dbReference type="NCBI Taxonomy" id="2712845"/>
    <lineage>
        <taxon>Bacteria</taxon>
        <taxon>Bacillati</taxon>
        <taxon>Cyanobacteriota</taxon>
        <taxon>Cyanophyceae</taxon>
        <taxon>Nostocales</taxon>
        <taxon>Hapalosiphonaceae</taxon>
        <taxon>Aetokthonos</taxon>
    </lineage>
</organism>
<reference evidence="2" key="1">
    <citation type="journal article" date="2021" name="Science">
        <title>Hunting the eagle killer: A cyanobacterial neurotoxin causes vacuolar myelinopathy.</title>
        <authorList>
            <person name="Breinlinger S."/>
            <person name="Phillips T.J."/>
            <person name="Haram B.N."/>
            <person name="Mares J."/>
            <person name="Martinez Yerena J.A."/>
            <person name="Hrouzek P."/>
            <person name="Sobotka R."/>
            <person name="Henderson W.M."/>
            <person name="Schmieder P."/>
            <person name="Williams S.M."/>
            <person name="Lauderdale J.D."/>
            <person name="Wilde H.D."/>
            <person name="Gerrin W."/>
            <person name="Kust A."/>
            <person name="Washington J.W."/>
            <person name="Wagner C."/>
            <person name="Geier B."/>
            <person name="Liebeke M."/>
            <person name="Enke H."/>
            <person name="Niedermeyer T.H.J."/>
            <person name="Wilde S.B."/>
        </authorList>
    </citation>
    <scope>NUCLEOTIDE SEQUENCE [LARGE SCALE GENOMIC DNA]</scope>
    <source>
        <strain evidence="2">Thurmond2011</strain>
    </source>
</reference>
<dbReference type="GO" id="GO:0046914">
    <property type="term" value="F:transition metal ion binding"/>
    <property type="evidence" value="ECO:0007669"/>
    <property type="project" value="InterPro"/>
</dbReference>
<sequence>MSQVTEENIEKGKNRKDFEATIIAKAWKDEAYKQELLSNPKAVIEREFGVELPEELQVNIKVEDPNNLYFVLPTKPDFSKVELTDEQLEAAAGGTLSAVVGLFTVSTVFLHVH</sequence>
<gene>
    <name evidence="1" type="ORF">G7B40_021000</name>
</gene>
<dbReference type="Gene3D" id="3.90.330.10">
    <property type="entry name" value="Nitrile hydratase alpha /Thiocyanate hydrolase gamma"/>
    <property type="match status" value="1"/>
</dbReference>
<evidence type="ECO:0000313" key="2">
    <source>
        <dbReference type="Proteomes" id="UP000667802"/>
    </source>
</evidence>
<name>A0AAP5I8V4_9CYAN</name>
<dbReference type="AlphaFoldDB" id="A0AAP5I8V4"/>
<dbReference type="InterPro" id="IPR036648">
    <property type="entry name" value="CN_Hdrase_a/SCN_Hdrase_g_sf"/>
</dbReference>
<accession>A0AAP5I8V4</accession>
<keyword evidence="2" id="KW-1185">Reference proteome</keyword>
<dbReference type="SUPFAM" id="SSF56209">
    <property type="entry name" value="Nitrile hydratase alpha chain"/>
    <property type="match status" value="1"/>
</dbReference>
<comment type="caution">
    <text evidence="1">The sequence shown here is derived from an EMBL/GenBank/DDBJ whole genome shotgun (WGS) entry which is preliminary data.</text>
</comment>
<dbReference type="InterPro" id="IPR022513">
    <property type="entry name" value="TOMM_pelo"/>
</dbReference>
<protein>
    <submittedName>
        <fullName evidence="1">NHLP leader peptide family RiPP</fullName>
    </submittedName>
</protein>
<dbReference type="Proteomes" id="UP000667802">
    <property type="component" value="Unassembled WGS sequence"/>
</dbReference>
<evidence type="ECO:0000313" key="1">
    <source>
        <dbReference type="EMBL" id="MDR9897026.1"/>
    </source>
</evidence>